<comment type="caution">
    <text evidence="3">The sequence shown here is derived from an EMBL/GenBank/DDBJ whole genome shotgun (WGS) entry which is preliminary data.</text>
</comment>
<sequence>MTKHQGEHVPRSAASQALQQSAGRTWRALRALAWALAAGAAALVTGAAPAQNPAAASAAAPTSIAFYYGPNPPLADLQAFDVAVVEPAFVRDPAARTRSAANGAHQLFAYVSLGEVQPSRPYYKQMPPGLLRGDNAAWGSRVIDQTAPGWRDFFFDKIVAPLWAQGWRGFFLDTLDSYQLFAKTDAERAAQTQAMIATLREFKRRYPQAKLILNRGFELFPEVAPLTYAVAAESLYRGYDAGRRSYGAVSDNDRAWLSGQLRTIRDRYRLPAIAIDYVDPFQPGARALARETANKISADGFLPWVADGTLMSMGVSTVELVPRNVLVLLDVAQGDDLHTTEAQRFLGIQLNHLGLRYEFREVGREGLPTEPLAGRYAGVVTWFRSGTDHQRLGPWIGQRIKEGVPVAIFNAFGFQMTKLSAGMLGLTSFAAPSPEQLEVTYADPELMGFETKPRVDRTQLELVRLTDPAAKSLLRMKDGRNNTYDAAAIMPWGGFALAPFATTTLQVMDPPRWVLQPMLFLKRALRLPELPVPDVTTEGGRRIQTSHLDGDGFPSKAEYPGSPFAVEVLQREIWDRYRFPVTVSVVEGELSPQGVYPQLSAQTTALARKMFTLPYVEPASHSFSHPFNWADAMYDTRTADINQMDGDASRTLDIPNYKFNLQREIKGSMDYINKTLLPPGKKAEVFLWTGNCVPPPEAIAQTYLDGFLNMNGGDTMITRSRNTWTDIAAQGVRKQGWYQVFAPNQDENVYTGNWTGPFYGFERAIESYELTGEPIRFKAVDIYYHFYAGTKPASVAALHKIHRWAEAQPFTRLYVSQYIRKVIDFENTSIARTADGTLVYRTGEYLRTLRIPAGAPDVDLSQPGIAGIAPGPSGRYLITSAGEVRIRPRSSSEQADASPALPMLLEAAGQVGDFQRSINGNKAELRFSLTANGVTTFSISGARTCTATADGVALAKGKSVSITGQAWYRNFTGKTAVHQYDIGSATAPLATTRHLVLVQCTL</sequence>
<dbReference type="Pfam" id="PF03537">
    <property type="entry name" value="Glyco_hydro_114"/>
    <property type="match status" value="1"/>
</dbReference>
<evidence type="ECO:0000256" key="1">
    <source>
        <dbReference type="SAM" id="SignalP"/>
    </source>
</evidence>
<keyword evidence="1" id="KW-0732">Signal</keyword>
<reference evidence="3 4" key="1">
    <citation type="journal article" date="2010" name="Int. J. Syst. Evol. Microbiol.">
        <title>Reclassification of Herbaspirillum putei as a later heterotypic synonym of Herbaspirillum huttiense, with the description of H. huttiense subsp. huttiense subsp. nov. and H. huttiense subsp. putei subsp. nov., comb. nov., and description of Herbaspirillum aquaticum sp. nov.</title>
        <authorList>
            <person name="Dobritsa A.P."/>
            <person name="Reddy M.C."/>
            <person name="Samadpour M."/>
        </authorList>
    </citation>
    <scope>NUCLEOTIDE SEQUENCE [LARGE SCALE GENOMIC DNA]</scope>
    <source>
        <strain evidence="3 4">IEH 4430</strain>
    </source>
</reference>
<dbReference type="PANTHER" id="PTHR35882">
    <property type="entry name" value="PELA"/>
    <property type="match status" value="1"/>
</dbReference>
<dbReference type="EMBL" id="NJGV01000008">
    <property type="protein sequence ID" value="OWY34854.1"/>
    <property type="molecule type" value="Genomic_DNA"/>
</dbReference>
<dbReference type="PIRSF" id="PIRSF029570">
    <property type="entry name" value="UCP029570"/>
    <property type="match status" value="1"/>
</dbReference>
<feature type="chain" id="PRO_5012850092" description="Glycoside-hydrolase family GH114 TIM-barrel domain-containing protein" evidence="1">
    <location>
        <begin position="51"/>
        <end position="1002"/>
    </location>
</feature>
<dbReference type="PRINTS" id="PR01545">
    <property type="entry name" value="THEMAYE10DUF"/>
</dbReference>
<evidence type="ECO:0000259" key="2">
    <source>
        <dbReference type="Pfam" id="PF03537"/>
    </source>
</evidence>
<dbReference type="CDD" id="cd10922">
    <property type="entry name" value="CE4_PelA_like_C"/>
    <property type="match status" value="1"/>
</dbReference>
<dbReference type="Gene3D" id="3.20.20.70">
    <property type="entry name" value="Aldolase class I"/>
    <property type="match status" value="1"/>
</dbReference>
<dbReference type="InterPro" id="IPR013785">
    <property type="entry name" value="Aldolase_TIM"/>
</dbReference>
<keyword evidence="4" id="KW-1185">Reference proteome</keyword>
<dbReference type="RefSeq" id="WP_088755196.1">
    <property type="nucleotide sequence ID" value="NZ_NJGV01000008.1"/>
</dbReference>
<feature type="signal peptide" evidence="1">
    <location>
        <begin position="1"/>
        <end position="50"/>
    </location>
</feature>
<feature type="domain" description="Glycoside-hydrolase family GH114 TIM-barrel" evidence="2">
    <location>
        <begin position="71"/>
        <end position="310"/>
    </location>
</feature>
<protein>
    <recommendedName>
        <fullName evidence="2">Glycoside-hydrolase family GH114 TIM-barrel domain-containing protein</fullName>
    </recommendedName>
</protein>
<proteinExistence type="predicted"/>
<dbReference type="Proteomes" id="UP000214747">
    <property type="component" value="Unassembled WGS sequence"/>
</dbReference>
<dbReference type="InterPro" id="IPR016925">
    <property type="entry name" value="UCP029570"/>
</dbReference>
<name>A0A225SUJ9_9BURK</name>
<evidence type="ECO:0000313" key="4">
    <source>
        <dbReference type="Proteomes" id="UP000214747"/>
    </source>
</evidence>
<accession>A0A225SUJ9</accession>
<evidence type="ECO:0000313" key="3">
    <source>
        <dbReference type="EMBL" id="OWY34854.1"/>
    </source>
</evidence>
<dbReference type="PANTHER" id="PTHR35882:SF2">
    <property type="entry name" value="PELA"/>
    <property type="match status" value="1"/>
</dbReference>
<dbReference type="InterPro" id="IPR016062">
    <property type="entry name" value="TM1410-rel"/>
</dbReference>
<dbReference type="SUPFAM" id="SSF51445">
    <property type="entry name" value="(Trans)glycosidases"/>
    <property type="match status" value="1"/>
</dbReference>
<dbReference type="InterPro" id="IPR017853">
    <property type="entry name" value="GH"/>
</dbReference>
<gene>
    <name evidence="3" type="ORF">CEJ45_10260</name>
</gene>
<organism evidence="3 4">
    <name type="scientific">Herbaspirillum aquaticum</name>
    <dbReference type="NCBI Taxonomy" id="568783"/>
    <lineage>
        <taxon>Bacteria</taxon>
        <taxon>Pseudomonadati</taxon>
        <taxon>Pseudomonadota</taxon>
        <taxon>Betaproteobacteria</taxon>
        <taxon>Burkholderiales</taxon>
        <taxon>Oxalobacteraceae</taxon>
        <taxon>Herbaspirillum</taxon>
    </lineage>
</organism>
<dbReference type="AlphaFoldDB" id="A0A225SUJ9"/>
<dbReference type="InterPro" id="IPR004352">
    <property type="entry name" value="GH114_TIM-barrel"/>
</dbReference>